<dbReference type="PANTHER" id="PTHR44998">
    <property type="match status" value="1"/>
</dbReference>
<dbReference type="SUPFAM" id="SSF48452">
    <property type="entry name" value="TPR-like"/>
    <property type="match status" value="1"/>
</dbReference>
<keyword evidence="6" id="KW-0677">Repeat</keyword>
<dbReference type="PANTHER" id="PTHR44998:SF1">
    <property type="entry name" value="UDP-N-ACETYLGLUCOSAMINE--PEPTIDE N-ACETYLGLUCOSAMINYLTRANSFERASE 110 KDA SUBUNIT"/>
    <property type="match status" value="1"/>
</dbReference>
<dbReference type="EMBL" id="JAUJFI010000063">
    <property type="protein sequence ID" value="MDQ2103875.1"/>
    <property type="molecule type" value="Genomic_DNA"/>
</dbReference>
<feature type="domain" description="O-GlcNAc transferase C-terminal" evidence="9">
    <location>
        <begin position="196"/>
        <end position="422"/>
    </location>
</feature>
<dbReference type="SMART" id="SM00028">
    <property type="entry name" value="TPR"/>
    <property type="match status" value="3"/>
</dbReference>
<keyword evidence="7 8" id="KW-0802">TPR repeat</keyword>
<dbReference type="InterPro" id="IPR029489">
    <property type="entry name" value="OGT/SEC/SPY_C"/>
</dbReference>
<evidence type="ECO:0000256" key="5">
    <source>
        <dbReference type="ARBA" id="ARBA00022679"/>
    </source>
</evidence>
<dbReference type="InterPro" id="IPR019734">
    <property type="entry name" value="TPR_rpt"/>
</dbReference>
<dbReference type="SUPFAM" id="SSF53756">
    <property type="entry name" value="UDP-Glycosyltransferase/glycogen phosphorylase"/>
    <property type="match status" value="1"/>
</dbReference>
<dbReference type="Gene3D" id="3.40.50.11380">
    <property type="match status" value="1"/>
</dbReference>
<proteinExistence type="inferred from homology"/>
<dbReference type="InterPro" id="IPR011990">
    <property type="entry name" value="TPR-like_helical_dom_sf"/>
</dbReference>
<dbReference type="Pfam" id="PF13432">
    <property type="entry name" value="TPR_16"/>
    <property type="match status" value="2"/>
</dbReference>
<comment type="similarity">
    <text evidence="2">Belongs to the glycosyltransferase 41 family. O-GlcNAc transferase subfamily.</text>
</comment>
<evidence type="ECO:0000256" key="6">
    <source>
        <dbReference type="ARBA" id="ARBA00022737"/>
    </source>
</evidence>
<evidence type="ECO:0000256" key="2">
    <source>
        <dbReference type="ARBA" id="ARBA00005386"/>
    </source>
</evidence>
<gene>
    <name evidence="10" type="ORF">QSG27_14335</name>
</gene>
<dbReference type="Gene3D" id="1.25.40.10">
    <property type="entry name" value="Tetratricopeptide repeat domain"/>
    <property type="match status" value="2"/>
</dbReference>
<comment type="pathway">
    <text evidence="1">Protein modification; protein glycosylation.</text>
</comment>
<dbReference type="PROSITE" id="PS50005">
    <property type="entry name" value="TPR"/>
    <property type="match status" value="1"/>
</dbReference>
<dbReference type="Gene3D" id="3.40.50.2000">
    <property type="entry name" value="Glycogen Phosphorylase B"/>
    <property type="match status" value="1"/>
</dbReference>
<accession>A0ABU0WI32</accession>
<organism evidence="10 11">
    <name type="scientific">Azospirillum isscasi</name>
    <dbReference type="NCBI Taxonomy" id="3053926"/>
    <lineage>
        <taxon>Bacteria</taxon>
        <taxon>Pseudomonadati</taxon>
        <taxon>Pseudomonadota</taxon>
        <taxon>Alphaproteobacteria</taxon>
        <taxon>Rhodospirillales</taxon>
        <taxon>Azospirillaceae</taxon>
        <taxon>Azospirillum</taxon>
    </lineage>
</organism>
<dbReference type="EC" id="2.4.1.255" evidence="3"/>
<reference evidence="10 11" key="1">
    <citation type="submission" date="2023-06" db="EMBL/GenBank/DDBJ databases">
        <title>Azospirillum isscasensis sp.nov, a bacterium isolated from rhizosphere soil of rice.</title>
        <authorList>
            <person name="Wang H."/>
        </authorList>
    </citation>
    <scope>NUCLEOTIDE SEQUENCE [LARGE SCALE GENOMIC DNA]</scope>
    <source>
        <strain evidence="10 11">C340-1</strain>
    </source>
</reference>
<name>A0ABU0WI32_9PROT</name>
<keyword evidence="4" id="KW-0328">Glycosyltransferase</keyword>
<evidence type="ECO:0000256" key="7">
    <source>
        <dbReference type="ARBA" id="ARBA00022803"/>
    </source>
</evidence>
<evidence type="ECO:0000256" key="3">
    <source>
        <dbReference type="ARBA" id="ARBA00011970"/>
    </source>
</evidence>
<evidence type="ECO:0000259" key="9">
    <source>
        <dbReference type="Pfam" id="PF13844"/>
    </source>
</evidence>
<evidence type="ECO:0000313" key="10">
    <source>
        <dbReference type="EMBL" id="MDQ2103875.1"/>
    </source>
</evidence>
<keyword evidence="11" id="KW-1185">Reference proteome</keyword>
<protein>
    <recommendedName>
        <fullName evidence="3">protein O-GlcNAc transferase</fullName>
        <ecNumber evidence="3">2.4.1.255</ecNumber>
    </recommendedName>
</protein>
<evidence type="ECO:0000256" key="4">
    <source>
        <dbReference type="ARBA" id="ARBA00022676"/>
    </source>
</evidence>
<dbReference type="RefSeq" id="WP_306707198.1">
    <property type="nucleotide sequence ID" value="NZ_JAUJFI010000063.1"/>
</dbReference>
<sequence>MSTARHFASPAEALGYALTLHQNGRHADCSAVCRAILAVRPDHHDASFLLGVAAFALGQIEESHRRLAVTIALKPDLAEACFNLALLLRRRSRLAEAAALQARAIRLAPGQTGAGPVTALGAMLRELDRMAAARAVHRRAVAQAPDDAEAWRESGHALRDEGELGAAAAAYGRAYRLDPSRSESLDDQLFAALSHCDWSEYDDLCRQVLAVIDTGRGIALPLLTLLIDTSAAQQNRAARHFHRVVVQPAAMPQAVAALPAARPLGADDRLTVAYLSADFHEHATAYLAAELFELHDRNRFRVVAYSYGPDDGSPTRRRLEAAFDTFRDIRGSDPDEVQAMLAADGAHILVDLKGYTRHVRFDLLARRLAPVQVAYLGYPGTMGGDAMDYVIGDRFVTPPDHQPYYRERLVIMPDSYQANDRRRPLDAPVPNRAACSLPPDGFVFCAFNAAFKITPSMFGVWMRVLARIPGSVLWLQHAGREGAGNLRREAAWRGVDPERLIFAPHKPQTEHLARYRLADLFLDSFPYTGHTTVSDALWMGVPVVTRMGGTFASRVATGLLNAVGLPETVTTTFDGYEALAVRLAGDPAMLAGFRRHLAAARATAPLFDSPRFTRNLERAYQTMWERHAAGLPPESFTVPPL</sequence>
<evidence type="ECO:0000313" key="11">
    <source>
        <dbReference type="Proteomes" id="UP001227317"/>
    </source>
</evidence>
<feature type="domain" description="O-GlcNAc transferase C-terminal" evidence="9">
    <location>
        <begin position="424"/>
        <end position="616"/>
    </location>
</feature>
<dbReference type="Proteomes" id="UP001227317">
    <property type="component" value="Unassembled WGS sequence"/>
</dbReference>
<comment type="caution">
    <text evidence="10">The sequence shown here is derived from an EMBL/GenBank/DDBJ whole genome shotgun (WGS) entry which is preliminary data.</text>
</comment>
<keyword evidence="5" id="KW-0808">Transferase</keyword>
<evidence type="ECO:0000256" key="8">
    <source>
        <dbReference type="PROSITE-ProRule" id="PRU00339"/>
    </source>
</evidence>
<feature type="repeat" description="TPR" evidence="8">
    <location>
        <begin position="148"/>
        <end position="181"/>
    </location>
</feature>
<dbReference type="Pfam" id="PF13844">
    <property type="entry name" value="Glyco_transf_41"/>
    <property type="match status" value="2"/>
</dbReference>
<evidence type="ECO:0000256" key="1">
    <source>
        <dbReference type="ARBA" id="ARBA00004922"/>
    </source>
</evidence>